<organism evidence="3 4">
    <name type="scientific">Seminavis robusta</name>
    <dbReference type="NCBI Taxonomy" id="568900"/>
    <lineage>
        <taxon>Eukaryota</taxon>
        <taxon>Sar</taxon>
        <taxon>Stramenopiles</taxon>
        <taxon>Ochrophyta</taxon>
        <taxon>Bacillariophyta</taxon>
        <taxon>Bacillariophyceae</taxon>
        <taxon>Bacillariophycidae</taxon>
        <taxon>Naviculales</taxon>
        <taxon>Naviculaceae</taxon>
        <taxon>Seminavis</taxon>
    </lineage>
</organism>
<feature type="compositionally biased region" description="Acidic residues" evidence="1">
    <location>
        <begin position="242"/>
        <end position="252"/>
    </location>
</feature>
<dbReference type="GO" id="GO:0016301">
    <property type="term" value="F:kinase activity"/>
    <property type="evidence" value="ECO:0007669"/>
    <property type="project" value="UniProtKB-KW"/>
</dbReference>
<keyword evidence="3" id="KW-0675">Receptor</keyword>
<dbReference type="PANTHER" id="PTHR48064">
    <property type="entry name" value="OS01G0750400 PROTEIN"/>
    <property type="match status" value="1"/>
</dbReference>
<dbReference type="SUPFAM" id="SSF52058">
    <property type="entry name" value="L domain-like"/>
    <property type="match status" value="2"/>
</dbReference>
<dbReference type="InterPro" id="IPR032675">
    <property type="entry name" value="LRR_dom_sf"/>
</dbReference>
<feature type="region of interest" description="Disordered" evidence="1">
    <location>
        <begin position="93"/>
        <end position="132"/>
    </location>
</feature>
<feature type="region of interest" description="Disordered" evidence="1">
    <location>
        <begin position="240"/>
        <end position="267"/>
    </location>
</feature>
<sequence length="801" mass="87662">MSSSNNHANDEEAPDQPELAPSETVAIDVLTKRRELEAAQYKTDSARHMVPVSNHTADDNVMIPREEEEQSDQNSHSSFNMLEMVEERVSMAAKDDDEIENEDLKKGIDKGTSDDLTKKKKRDPTMDTTTTNKLATDAQVNAKLGSLGAIAASSAGAITDAQVNAKLAANSSTNPTVRQMQRPGAYMGAPGVELQRTSTVSYQNFGSASDAELKSSEFTTSMEFRSSLVVNNNHRAATTLPELDDDEDDDEPQAFASGNSAALQEDSGGLVQANPVRDEFRNSNLQSAAPVLEQNKNQPREQQTNTIYMAGAAFLLLLVVIVVVAVVVTKSKEDTIVIVEATQSPTSNPTFAPTTWTVQDYVLNLLPEATVNSVLQDVLSAQAQAFDWIMEDLMQNADQDFTEDRIVQRFVLATFFFATGGIESWSQNDNWLNHTVHECDWFAKDGSKLYWPPNDDPDFPCFRHTATYKQLWLYANNLEGTLPMNELSLLTKLTSVSLNANPGLQGTLSALWGKLTDLEQLDMGRLEGPSKSKIPSEFGLLTAMTSLNLLNNFLTGTIPTELFLLSKLHHWFLDNNELTGTISTLIGNMNALHNPYFHSNLLSGPLPSEIGRIPGNHLSLDQNLLTGTLPTELGQVSTVEHMVVMKNALTGPLPSELGLLHRPKDETKGWGFGAGPWWYLNAGYNQLSGEIPSEFGTMFYMKHIWLNDNKFSGTLPQELAILAAENSNDTSLLLSLNILNNPFLSGVIPESLCSIGPDANVSCPIGGTWYKDCGLSFDCLANNNVSTTGDHYLCGCGCDCE</sequence>
<evidence type="ECO:0000313" key="4">
    <source>
        <dbReference type="Proteomes" id="UP001153069"/>
    </source>
</evidence>
<gene>
    <name evidence="3" type="ORF">SEMRO_111_G055190.1</name>
</gene>
<protein>
    <submittedName>
        <fullName evidence="3">LRR receptor-like serine threonine-protein kinase</fullName>
    </submittedName>
</protein>
<accession>A0A9N8H5D3</accession>
<keyword evidence="2" id="KW-0472">Membrane</keyword>
<proteinExistence type="predicted"/>
<dbReference type="Proteomes" id="UP001153069">
    <property type="component" value="Unassembled WGS sequence"/>
</dbReference>
<feature type="region of interest" description="Disordered" evidence="1">
    <location>
        <begin position="52"/>
        <end position="77"/>
    </location>
</feature>
<dbReference type="Gene3D" id="3.80.10.10">
    <property type="entry name" value="Ribonuclease Inhibitor"/>
    <property type="match status" value="1"/>
</dbReference>
<reference evidence="3" key="1">
    <citation type="submission" date="2020-06" db="EMBL/GenBank/DDBJ databases">
        <authorList>
            <consortium name="Plant Systems Biology data submission"/>
        </authorList>
    </citation>
    <scope>NUCLEOTIDE SEQUENCE</scope>
    <source>
        <strain evidence="3">D6</strain>
    </source>
</reference>
<keyword evidence="2" id="KW-0812">Transmembrane</keyword>
<keyword evidence="3" id="KW-0808">Transferase</keyword>
<dbReference type="InterPro" id="IPR053038">
    <property type="entry name" value="RLP_Defense"/>
</dbReference>
<evidence type="ECO:0000256" key="2">
    <source>
        <dbReference type="SAM" id="Phobius"/>
    </source>
</evidence>
<name>A0A9N8H5D3_9STRA</name>
<feature type="transmembrane region" description="Helical" evidence="2">
    <location>
        <begin position="307"/>
        <end position="328"/>
    </location>
</feature>
<dbReference type="EMBL" id="CAICTM010000110">
    <property type="protein sequence ID" value="CAB9501521.1"/>
    <property type="molecule type" value="Genomic_DNA"/>
</dbReference>
<feature type="compositionally biased region" description="Basic and acidic residues" evidence="1">
    <location>
        <begin position="102"/>
        <end position="117"/>
    </location>
</feature>
<dbReference type="AlphaFoldDB" id="A0A9N8H5D3"/>
<evidence type="ECO:0000256" key="1">
    <source>
        <dbReference type="SAM" id="MobiDB-lite"/>
    </source>
</evidence>
<feature type="region of interest" description="Disordered" evidence="1">
    <location>
        <begin position="1"/>
        <end position="23"/>
    </location>
</feature>
<comment type="caution">
    <text evidence="3">The sequence shown here is derived from an EMBL/GenBank/DDBJ whole genome shotgun (WGS) entry which is preliminary data.</text>
</comment>
<keyword evidence="3" id="KW-0418">Kinase</keyword>
<dbReference type="PANTHER" id="PTHR48064:SF6">
    <property type="entry name" value="RECEPTOR-LIKE PROTEIN KINASE 2"/>
    <property type="match status" value="1"/>
</dbReference>
<keyword evidence="2" id="KW-1133">Transmembrane helix</keyword>
<evidence type="ECO:0000313" key="3">
    <source>
        <dbReference type="EMBL" id="CAB9501521.1"/>
    </source>
</evidence>
<keyword evidence="4" id="KW-1185">Reference proteome</keyword>